<dbReference type="AlphaFoldDB" id="X1GYQ4"/>
<dbReference type="EMBL" id="BARU01033022">
    <property type="protein sequence ID" value="GAH63036.1"/>
    <property type="molecule type" value="Genomic_DNA"/>
</dbReference>
<name>X1GYQ4_9ZZZZ</name>
<evidence type="ECO:0008006" key="2">
    <source>
        <dbReference type="Google" id="ProtNLM"/>
    </source>
</evidence>
<evidence type="ECO:0000313" key="1">
    <source>
        <dbReference type="EMBL" id="GAH63036.1"/>
    </source>
</evidence>
<dbReference type="Pfam" id="PF10049">
    <property type="entry name" value="DUF2283"/>
    <property type="match status" value="1"/>
</dbReference>
<gene>
    <name evidence="1" type="ORF">S03H2_51998</name>
</gene>
<protein>
    <recommendedName>
        <fullName evidence="2">DUF2283 domain-containing protein</fullName>
    </recommendedName>
</protein>
<reference evidence="1" key="1">
    <citation type="journal article" date="2014" name="Front. Microbiol.">
        <title>High frequency of phylogenetically diverse reductive dehalogenase-homologous genes in deep subseafloor sedimentary metagenomes.</title>
        <authorList>
            <person name="Kawai M."/>
            <person name="Futagami T."/>
            <person name="Toyoda A."/>
            <person name="Takaki Y."/>
            <person name="Nishi S."/>
            <person name="Hori S."/>
            <person name="Arai W."/>
            <person name="Tsubouchi T."/>
            <person name="Morono Y."/>
            <person name="Uchiyama I."/>
            <person name="Ito T."/>
            <person name="Fujiyama A."/>
            <person name="Inagaki F."/>
            <person name="Takami H."/>
        </authorList>
    </citation>
    <scope>NUCLEOTIDE SEQUENCE</scope>
    <source>
        <strain evidence="1">Expedition CK06-06</strain>
    </source>
</reference>
<dbReference type="InterPro" id="IPR019270">
    <property type="entry name" value="DUF2283"/>
</dbReference>
<organism evidence="1">
    <name type="scientific">marine sediment metagenome</name>
    <dbReference type="NCBI Taxonomy" id="412755"/>
    <lineage>
        <taxon>unclassified sequences</taxon>
        <taxon>metagenomes</taxon>
        <taxon>ecological metagenomes</taxon>
    </lineage>
</organism>
<accession>X1GYQ4</accession>
<comment type="caution">
    <text evidence="1">The sequence shown here is derived from an EMBL/GenBank/DDBJ whole genome shotgun (WGS) entry which is preliminary data.</text>
</comment>
<sequence length="65" mass="7452">MKIRHDRQADAICILLSNEPYAYGKDLDNERRIDYDVYGNPRGIELLCVSTGLITDDLPNRAEIE</sequence>
<proteinExistence type="predicted"/>